<evidence type="ECO:0000313" key="2">
    <source>
        <dbReference type="EMBL" id="CAZ79372.1"/>
    </source>
</evidence>
<dbReference type="EMBL" id="FN429986">
    <property type="protein sequence ID" value="CAZ79372.1"/>
    <property type="molecule type" value="Genomic_DNA"/>
</dbReference>
<evidence type="ECO:0000313" key="3">
    <source>
        <dbReference type="Proteomes" id="UP000006911"/>
    </source>
</evidence>
<evidence type="ECO:0000259" key="1">
    <source>
        <dbReference type="Pfam" id="PF26118"/>
    </source>
</evidence>
<keyword evidence="3" id="KW-1185">Reference proteome</keyword>
<organism evidence="2 3">
    <name type="scientific">Tuber melanosporum (strain Mel28)</name>
    <name type="common">Perigord black truffle</name>
    <dbReference type="NCBI Taxonomy" id="656061"/>
    <lineage>
        <taxon>Eukaryota</taxon>
        <taxon>Fungi</taxon>
        <taxon>Dikarya</taxon>
        <taxon>Ascomycota</taxon>
        <taxon>Pezizomycotina</taxon>
        <taxon>Pezizomycetes</taxon>
        <taxon>Pezizales</taxon>
        <taxon>Tuberaceae</taxon>
        <taxon>Tuber</taxon>
    </lineage>
</organism>
<feature type="domain" description="DUF8035" evidence="1">
    <location>
        <begin position="290"/>
        <end position="342"/>
    </location>
</feature>
<dbReference type="PROSITE" id="PS50096">
    <property type="entry name" value="IQ"/>
    <property type="match status" value="1"/>
</dbReference>
<dbReference type="InParanoid" id="D5G4C9"/>
<dbReference type="KEGG" id="tml:GSTUM_00004053001"/>
<dbReference type="Proteomes" id="UP000006911">
    <property type="component" value="Unassembled WGS sequence"/>
</dbReference>
<gene>
    <name evidence="2" type="ORF">GSTUM_00004053001</name>
</gene>
<protein>
    <submittedName>
        <fullName evidence="2">(Perigord truffle) hypothetical protein</fullName>
    </submittedName>
</protein>
<dbReference type="GeneID" id="9184997"/>
<dbReference type="AlphaFoldDB" id="D5G4C9"/>
<accession>D5G4C9</accession>
<proteinExistence type="predicted"/>
<dbReference type="Pfam" id="PF26118">
    <property type="entry name" value="DUF8035"/>
    <property type="match status" value="1"/>
</dbReference>
<dbReference type="STRING" id="656061.D5G4C9"/>
<sequence length="392" mass="45209">MGSESEDGYINAMPQNSSSQENIASCTVLYACCNTFSLTRSSHSSLGHLTEKAKEKHTAKHILQVCSVTFLGPPHNFVVHSTPLFSRGGFLKPPHPLPKSLRILYSIIFGTPKKRSLDMASISTITPYTSYGNPHTSTGALVRGGVIDEPVVEHEHHHVHHHIDHGNPVAGALVRPRVAREYSYDDLHDRERRYGSGMSLGSFGHHHGHHYGHRHRGLLGGRFARSDIDLNLDASYRHRRRSIYDDRDSELAIIDVPAGTRRVTVDMGREVDINWRRDNGVRRSRGLGSELWTEITKDLVTREAIEECGYPYEETEFFYYIFDYLHREQINELVDLTHEIRRHRIRDLEYESIGVGHPRFDRRLDYDREETRTEIVIEGGHRGHRRRNRYYY</sequence>
<dbReference type="RefSeq" id="XP_002835251.1">
    <property type="nucleotide sequence ID" value="XM_002835205.1"/>
</dbReference>
<name>D5G4C9_TUBMM</name>
<dbReference type="HOGENOM" id="CLU_704358_0_0_1"/>
<dbReference type="InterPro" id="IPR058348">
    <property type="entry name" value="DUF8035"/>
</dbReference>
<reference evidence="2 3" key="1">
    <citation type="journal article" date="2010" name="Nature">
        <title>Perigord black truffle genome uncovers evolutionary origins and mechanisms of symbiosis.</title>
        <authorList>
            <person name="Martin F."/>
            <person name="Kohler A."/>
            <person name="Murat C."/>
            <person name="Balestrini R."/>
            <person name="Coutinho P.M."/>
            <person name="Jaillon O."/>
            <person name="Montanini B."/>
            <person name="Morin E."/>
            <person name="Noel B."/>
            <person name="Percudani R."/>
            <person name="Porcel B."/>
            <person name="Rubini A."/>
            <person name="Amicucci A."/>
            <person name="Amselem J."/>
            <person name="Anthouard V."/>
            <person name="Arcioni S."/>
            <person name="Artiguenave F."/>
            <person name="Aury J.M."/>
            <person name="Ballario P."/>
            <person name="Bolchi A."/>
            <person name="Brenna A."/>
            <person name="Brun A."/>
            <person name="Buee M."/>
            <person name="Cantarel B."/>
            <person name="Chevalier G."/>
            <person name="Couloux A."/>
            <person name="Da Silva C."/>
            <person name="Denoeud F."/>
            <person name="Duplessis S."/>
            <person name="Ghignone S."/>
            <person name="Hilselberger B."/>
            <person name="Iotti M."/>
            <person name="Marcais B."/>
            <person name="Mello A."/>
            <person name="Miranda M."/>
            <person name="Pacioni G."/>
            <person name="Quesneville H."/>
            <person name="Riccioni C."/>
            <person name="Ruotolo R."/>
            <person name="Splivallo R."/>
            <person name="Stocchi V."/>
            <person name="Tisserant E."/>
            <person name="Viscomi A.R."/>
            <person name="Zambonelli A."/>
            <person name="Zampieri E."/>
            <person name="Henrissat B."/>
            <person name="Lebrun M.H."/>
            <person name="Paolocci F."/>
            <person name="Bonfante P."/>
            <person name="Ottonello S."/>
            <person name="Wincker P."/>
        </authorList>
    </citation>
    <scope>NUCLEOTIDE SEQUENCE [LARGE SCALE GENOMIC DNA]</scope>
    <source>
        <strain evidence="2 3">Mel28</strain>
    </source>
</reference>
<dbReference type="eggNOG" id="ENOG502SANM">
    <property type="taxonomic scope" value="Eukaryota"/>
</dbReference>
<dbReference type="OMA" id="DRSMHRD"/>